<dbReference type="Pfam" id="PF00072">
    <property type="entry name" value="Response_reg"/>
    <property type="match status" value="1"/>
</dbReference>
<dbReference type="PROSITE" id="PS50113">
    <property type="entry name" value="PAC"/>
    <property type="match status" value="1"/>
</dbReference>
<dbReference type="InterPro" id="IPR005467">
    <property type="entry name" value="His_kinase_dom"/>
</dbReference>
<dbReference type="SMART" id="SM00388">
    <property type="entry name" value="HisKA"/>
    <property type="match status" value="1"/>
</dbReference>
<dbReference type="Proteomes" id="UP000637628">
    <property type="component" value="Unassembled WGS sequence"/>
</dbReference>
<dbReference type="InterPro" id="IPR035965">
    <property type="entry name" value="PAS-like_dom_sf"/>
</dbReference>
<dbReference type="InterPro" id="IPR011006">
    <property type="entry name" value="CheY-like_superfamily"/>
</dbReference>
<dbReference type="Pfam" id="PF13426">
    <property type="entry name" value="PAS_9"/>
    <property type="match status" value="1"/>
</dbReference>
<feature type="domain" description="Histidine kinase" evidence="13">
    <location>
        <begin position="289"/>
        <end position="522"/>
    </location>
</feature>
<evidence type="ECO:0000256" key="7">
    <source>
        <dbReference type="ARBA" id="ARBA00022777"/>
    </source>
</evidence>
<feature type="compositionally biased region" description="Basic and acidic residues" evidence="12">
    <location>
        <begin position="68"/>
        <end position="77"/>
    </location>
</feature>
<evidence type="ECO:0000256" key="2">
    <source>
        <dbReference type="ARBA" id="ARBA00004236"/>
    </source>
</evidence>
<evidence type="ECO:0000256" key="3">
    <source>
        <dbReference type="ARBA" id="ARBA00012438"/>
    </source>
</evidence>
<evidence type="ECO:0000259" key="13">
    <source>
        <dbReference type="PROSITE" id="PS50109"/>
    </source>
</evidence>
<dbReference type="SMART" id="SM00448">
    <property type="entry name" value="REC"/>
    <property type="match status" value="1"/>
</dbReference>
<keyword evidence="5" id="KW-0808">Transferase</keyword>
<evidence type="ECO:0000259" key="14">
    <source>
        <dbReference type="PROSITE" id="PS50110"/>
    </source>
</evidence>
<evidence type="ECO:0000313" key="17">
    <source>
        <dbReference type="EMBL" id="GIE07546.1"/>
    </source>
</evidence>
<dbReference type="SUPFAM" id="SSF47384">
    <property type="entry name" value="Homodimeric domain of signal transducing histidine kinase"/>
    <property type="match status" value="1"/>
</dbReference>
<sequence length="662" mass="71732">MSELSDAVLIGLLEAAPDSIIGVGTDGRIALVNAQTVVLFGYTQAELLGQHIETLIPESSRPMHPMHRRDYLADPRPRPMGAGEPLAGRRKDGSEFPAEISLSTVDAGPRTLVIAAVRDVSERVRVEAKFRGLLEAAPDAIVGVSADGCITLVNAQTERLFGYRRDELMGQQIEMLVPEDVRAGHPQLRNRYFADLQPRPMGAGSPLRARRKDGSEFPAEVSLSALETEDGLIVSAAIRDVTERVEAQAQRLRLEAEAQRLAAVAERERLEAQLHQSRRLESLGQLAGGVAHDFNNLLAVMLNYTSFVAEQVQDAAGADTRGPWAQAAADLQQVLRAGNRATELTHQLLAFGRREVIRPRVLDLNGVIREVEQLLRRALGEHIQLHVELDEGMRPVLADPGQVEQVLMNLAVNARDAMPDGGTLSIHTTDHEVTTAADPLSRPAPPPGRYVRVRVADTGTGIPADVLDRVFEPFFTTKAAGEGTGLGLATVYGIVTQASGFVTINSAPGAGTAFVMLFPATNETPAVLDKPASPSVQQHGPATILLVEDEEALRDVTQRILTRNGYQVLTAGNGPEAIKVAEDFNDHIDLLLTDVIMPFLHGRELAERITASRPSVRVAYMSGYAQPFINGEGTLDPDTILITKPFTRAELLSHIVDALKHR</sequence>
<dbReference type="Gene3D" id="3.30.450.20">
    <property type="entry name" value="PAS domain"/>
    <property type="match status" value="2"/>
</dbReference>
<keyword evidence="7" id="KW-0418">Kinase</keyword>
<dbReference type="SUPFAM" id="SSF55874">
    <property type="entry name" value="ATPase domain of HSP90 chaperone/DNA topoisomerase II/histidine kinase"/>
    <property type="match status" value="1"/>
</dbReference>
<evidence type="ECO:0000256" key="5">
    <source>
        <dbReference type="ARBA" id="ARBA00022679"/>
    </source>
</evidence>
<dbReference type="Gene3D" id="3.30.565.10">
    <property type="entry name" value="Histidine kinase-like ATPase, C-terminal domain"/>
    <property type="match status" value="1"/>
</dbReference>
<evidence type="ECO:0000313" key="18">
    <source>
        <dbReference type="Proteomes" id="UP000637628"/>
    </source>
</evidence>
<feature type="domain" description="PAC" evidence="16">
    <location>
        <begin position="203"/>
        <end position="253"/>
    </location>
</feature>
<dbReference type="PROSITE" id="PS50110">
    <property type="entry name" value="RESPONSE_REGULATORY"/>
    <property type="match status" value="1"/>
</dbReference>
<reference evidence="17 18" key="1">
    <citation type="submission" date="2021-01" db="EMBL/GenBank/DDBJ databases">
        <title>Whole genome shotgun sequence of Actinoplanes durhamensis NBRC 14914.</title>
        <authorList>
            <person name="Komaki H."/>
            <person name="Tamura T."/>
        </authorList>
    </citation>
    <scope>NUCLEOTIDE SEQUENCE [LARGE SCALE GENOMIC DNA]</scope>
    <source>
        <strain evidence="17 18">NBRC 14914</strain>
    </source>
</reference>
<dbReference type="Pfam" id="PF02518">
    <property type="entry name" value="HATPase_c"/>
    <property type="match status" value="1"/>
</dbReference>
<feature type="domain" description="Response regulatory" evidence="14">
    <location>
        <begin position="543"/>
        <end position="659"/>
    </location>
</feature>
<accession>A0ABQ3ZCJ8</accession>
<dbReference type="InterPro" id="IPR003594">
    <property type="entry name" value="HATPase_dom"/>
</dbReference>
<evidence type="ECO:0000259" key="16">
    <source>
        <dbReference type="PROSITE" id="PS50113"/>
    </source>
</evidence>
<feature type="domain" description="PAS" evidence="15">
    <location>
        <begin position="5"/>
        <end position="59"/>
    </location>
</feature>
<dbReference type="NCBIfam" id="TIGR00229">
    <property type="entry name" value="sensory_box"/>
    <property type="match status" value="2"/>
</dbReference>
<organism evidence="17 18">
    <name type="scientific">Paractinoplanes durhamensis</name>
    <dbReference type="NCBI Taxonomy" id="113563"/>
    <lineage>
        <taxon>Bacteria</taxon>
        <taxon>Bacillati</taxon>
        <taxon>Actinomycetota</taxon>
        <taxon>Actinomycetes</taxon>
        <taxon>Micromonosporales</taxon>
        <taxon>Micromonosporaceae</taxon>
        <taxon>Paractinoplanes</taxon>
    </lineage>
</organism>
<keyword evidence="4 10" id="KW-0597">Phosphoprotein</keyword>
<dbReference type="CDD" id="cd00130">
    <property type="entry name" value="PAS"/>
    <property type="match status" value="2"/>
</dbReference>
<dbReference type="SUPFAM" id="SSF55785">
    <property type="entry name" value="PYP-like sensor domain (PAS domain)"/>
    <property type="match status" value="2"/>
</dbReference>
<proteinExistence type="predicted"/>
<comment type="subcellular location">
    <subcellularLocation>
        <location evidence="2">Cell membrane</location>
    </subcellularLocation>
</comment>
<name>A0ABQ3ZCJ8_9ACTN</name>
<dbReference type="SMART" id="SM00091">
    <property type="entry name" value="PAS"/>
    <property type="match status" value="2"/>
</dbReference>
<keyword evidence="9" id="KW-0902">Two-component regulatory system</keyword>
<dbReference type="PANTHER" id="PTHR43065">
    <property type="entry name" value="SENSOR HISTIDINE KINASE"/>
    <property type="match status" value="1"/>
</dbReference>
<dbReference type="Gene3D" id="1.10.287.130">
    <property type="match status" value="1"/>
</dbReference>
<dbReference type="PANTHER" id="PTHR43065:SF42">
    <property type="entry name" value="TWO-COMPONENT SENSOR PPRA"/>
    <property type="match status" value="1"/>
</dbReference>
<dbReference type="InterPro" id="IPR003661">
    <property type="entry name" value="HisK_dim/P_dom"/>
</dbReference>
<dbReference type="PRINTS" id="PR00344">
    <property type="entry name" value="BCTRLSENSOR"/>
</dbReference>
<evidence type="ECO:0000256" key="6">
    <source>
        <dbReference type="ARBA" id="ARBA00022741"/>
    </source>
</evidence>
<dbReference type="InterPro" id="IPR013767">
    <property type="entry name" value="PAS_fold"/>
</dbReference>
<dbReference type="InterPro" id="IPR000014">
    <property type="entry name" value="PAS"/>
</dbReference>
<dbReference type="EMBL" id="BOML01000084">
    <property type="protein sequence ID" value="GIE07546.1"/>
    <property type="molecule type" value="Genomic_DNA"/>
</dbReference>
<dbReference type="InterPro" id="IPR036097">
    <property type="entry name" value="HisK_dim/P_sf"/>
</dbReference>
<feature type="modified residue" description="4-aspartylphosphate" evidence="10">
    <location>
        <position position="594"/>
    </location>
</feature>
<feature type="region of interest" description="Disordered" evidence="12">
    <location>
        <begin position="63"/>
        <end position="92"/>
    </location>
</feature>
<evidence type="ECO:0000256" key="12">
    <source>
        <dbReference type="SAM" id="MobiDB-lite"/>
    </source>
</evidence>
<dbReference type="SUPFAM" id="SSF52172">
    <property type="entry name" value="CheY-like"/>
    <property type="match status" value="1"/>
</dbReference>
<dbReference type="RefSeq" id="WP_203735385.1">
    <property type="nucleotide sequence ID" value="NZ_BAAATX010000041.1"/>
</dbReference>
<dbReference type="SMART" id="SM00387">
    <property type="entry name" value="HATPase_c"/>
    <property type="match status" value="1"/>
</dbReference>
<evidence type="ECO:0000256" key="8">
    <source>
        <dbReference type="ARBA" id="ARBA00022840"/>
    </source>
</evidence>
<evidence type="ECO:0000256" key="4">
    <source>
        <dbReference type="ARBA" id="ARBA00022553"/>
    </source>
</evidence>
<keyword evidence="18" id="KW-1185">Reference proteome</keyword>
<evidence type="ECO:0000256" key="10">
    <source>
        <dbReference type="PROSITE-ProRule" id="PRU00169"/>
    </source>
</evidence>
<dbReference type="InterPro" id="IPR004358">
    <property type="entry name" value="Sig_transdc_His_kin-like_C"/>
</dbReference>
<dbReference type="InterPro" id="IPR001789">
    <property type="entry name" value="Sig_transdc_resp-reg_receiver"/>
</dbReference>
<evidence type="ECO:0000256" key="1">
    <source>
        <dbReference type="ARBA" id="ARBA00000085"/>
    </source>
</evidence>
<evidence type="ECO:0000256" key="9">
    <source>
        <dbReference type="ARBA" id="ARBA00023012"/>
    </source>
</evidence>
<dbReference type="EC" id="2.7.13.3" evidence="3"/>
<keyword evidence="6" id="KW-0547">Nucleotide-binding</keyword>
<feature type="domain" description="PAS" evidence="15">
    <location>
        <begin position="126"/>
        <end position="180"/>
    </location>
</feature>
<dbReference type="Pfam" id="PF00989">
    <property type="entry name" value="PAS"/>
    <property type="match status" value="1"/>
</dbReference>
<dbReference type="Gene3D" id="3.40.50.2300">
    <property type="match status" value="1"/>
</dbReference>
<evidence type="ECO:0000256" key="11">
    <source>
        <dbReference type="SAM" id="Coils"/>
    </source>
</evidence>
<keyword evidence="8" id="KW-0067">ATP-binding</keyword>
<dbReference type="PROSITE" id="PS50109">
    <property type="entry name" value="HIS_KIN"/>
    <property type="match status" value="1"/>
</dbReference>
<dbReference type="InterPro" id="IPR036890">
    <property type="entry name" value="HATPase_C_sf"/>
</dbReference>
<dbReference type="PROSITE" id="PS50112">
    <property type="entry name" value="PAS"/>
    <property type="match status" value="2"/>
</dbReference>
<gene>
    <name evidence="17" type="ORF">Adu01nite_88960</name>
</gene>
<comment type="catalytic activity">
    <reaction evidence="1">
        <text>ATP + protein L-histidine = ADP + protein N-phospho-L-histidine.</text>
        <dbReference type="EC" id="2.7.13.3"/>
    </reaction>
</comment>
<evidence type="ECO:0000259" key="15">
    <source>
        <dbReference type="PROSITE" id="PS50112"/>
    </source>
</evidence>
<keyword evidence="11" id="KW-0175">Coiled coil</keyword>
<comment type="caution">
    <text evidence="17">The sequence shown here is derived from an EMBL/GenBank/DDBJ whole genome shotgun (WGS) entry which is preliminary data.</text>
</comment>
<protein>
    <recommendedName>
        <fullName evidence="3">histidine kinase</fullName>
        <ecNumber evidence="3">2.7.13.3</ecNumber>
    </recommendedName>
</protein>
<dbReference type="InterPro" id="IPR000700">
    <property type="entry name" value="PAS-assoc_C"/>
</dbReference>
<feature type="coiled-coil region" evidence="11">
    <location>
        <begin position="242"/>
        <end position="273"/>
    </location>
</feature>